<comment type="similarity">
    <text evidence="2">Belongs to the aromatic acid exporter (TC 2.A.85) family.</text>
</comment>
<dbReference type="GO" id="GO:0016020">
    <property type="term" value="C:membrane"/>
    <property type="evidence" value="ECO:0007669"/>
    <property type="project" value="UniProtKB-SubCell"/>
</dbReference>
<accession>A0AAW1RFV1</accession>
<protein>
    <submittedName>
        <fullName evidence="11">Uncharacterized protein</fullName>
    </submittedName>
</protein>
<feature type="transmembrane region" description="Helical" evidence="10">
    <location>
        <begin position="102"/>
        <end position="124"/>
    </location>
</feature>
<comment type="caution">
    <text evidence="11">The sequence shown here is derived from an EMBL/GenBank/DDBJ whole genome shotgun (WGS) entry which is preliminary data.</text>
</comment>
<sequence length="515" mass="55411">MQVVAAPVVGKLAQVAVDRTIGTVLGGTSGFGAYVGYKSLFGDDQHRLMYFMLALTLFTAGLVSTVVAWRVARLDTTPKLFTFTFLLVAFGSQTVFGDVEVMVARILGILGGVVISLTTAVLLLPQSATHRALEGIKQSLEALVRLSEAAWAECAQLTEGNMNGDGSGDGGRAAHKIKSETDQERAEDAAATAHTPLLPRAQHSHNHFAGGPGDALSNGDQREGSGRGGVRFRDSSASASGRQGSEEQPPEKPADTQRRRQCEEALVETLRGLDMAKEMAPLARGELYLGSCFGWPILVPGIPWLTLRLGGWRLPSEELKEAADAARSLAWLHWAVHVAFGQAAGQHLLPVLARGGSAQVLPELASAVRDALQEMADGFALKERLDVSDNEKLQRFSRIVDRMANQAAQKRSRILQHMKSRRVRQDFSAPEEVRVDMEVVHGDGIEHSSDSGVGKDPETQVGEVHLGGWLYLVDEIADAIERLADALLTLCNALPCRSLALAPPANRPRDDGDAF</sequence>
<evidence type="ECO:0000256" key="9">
    <source>
        <dbReference type="SAM" id="MobiDB-lite"/>
    </source>
</evidence>
<dbReference type="GO" id="GO:0015743">
    <property type="term" value="P:malate transport"/>
    <property type="evidence" value="ECO:0007669"/>
    <property type="project" value="InterPro"/>
</dbReference>
<reference evidence="11 12" key="1">
    <citation type="journal article" date="2024" name="Nat. Commun.">
        <title>Phylogenomics reveals the evolutionary origins of lichenization in chlorophyte algae.</title>
        <authorList>
            <person name="Puginier C."/>
            <person name="Libourel C."/>
            <person name="Otte J."/>
            <person name="Skaloud P."/>
            <person name="Haon M."/>
            <person name="Grisel S."/>
            <person name="Petersen M."/>
            <person name="Berrin J.G."/>
            <person name="Delaux P.M."/>
            <person name="Dal Grande F."/>
            <person name="Keller J."/>
        </authorList>
    </citation>
    <scope>NUCLEOTIDE SEQUENCE [LARGE SCALE GENOMIC DNA]</scope>
    <source>
        <strain evidence="11 12">SAG 245.80</strain>
    </source>
</reference>
<dbReference type="GO" id="GO:0034220">
    <property type="term" value="P:monoatomic ion transmembrane transport"/>
    <property type="evidence" value="ECO:0007669"/>
    <property type="project" value="UniProtKB-KW"/>
</dbReference>
<evidence type="ECO:0000256" key="5">
    <source>
        <dbReference type="ARBA" id="ARBA00022989"/>
    </source>
</evidence>
<organism evidence="11 12">
    <name type="scientific">Elliptochloris bilobata</name>
    <dbReference type="NCBI Taxonomy" id="381761"/>
    <lineage>
        <taxon>Eukaryota</taxon>
        <taxon>Viridiplantae</taxon>
        <taxon>Chlorophyta</taxon>
        <taxon>core chlorophytes</taxon>
        <taxon>Trebouxiophyceae</taxon>
        <taxon>Trebouxiophyceae incertae sedis</taxon>
        <taxon>Elliptochloris clade</taxon>
        <taxon>Elliptochloris</taxon>
    </lineage>
</organism>
<dbReference type="Pfam" id="PF11744">
    <property type="entry name" value="ALMT"/>
    <property type="match status" value="1"/>
</dbReference>
<keyword evidence="6" id="KW-0406">Ion transport</keyword>
<keyword evidence="4 10" id="KW-0812">Transmembrane</keyword>
<feature type="transmembrane region" description="Helical" evidence="10">
    <location>
        <begin position="48"/>
        <end position="68"/>
    </location>
</feature>
<feature type="compositionally biased region" description="Basic and acidic residues" evidence="9">
    <location>
        <begin position="177"/>
        <end position="188"/>
    </location>
</feature>
<feature type="region of interest" description="Disordered" evidence="9">
    <location>
        <begin position="159"/>
        <end position="261"/>
    </location>
</feature>
<evidence type="ECO:0000256" key="2">
    <source>
        <dbReference type="ARBA" id="ARBA00007079"/>
    </source>
</evidence>
<keyword evidence="3" id="KW-0813">Transport</keyword>
<evidence type="ECO:0000256" key="3">
    <source>
        <dbReference type="ARBA" id="ARBA00022448"/>
    </source>
</evidence>
<keyword evidence="7 10" id="KW-0472">Membrane</keyword>
<evidence type="ECO:0000256" key="6">
    <source>
        <dbReference type="ARBA" id="ARBA00023065"/>
    </source>
</evidence>
<dbReference type="PANTHER" id="PTHR31086">
    <property type="entry name" value="ALUMINUM-ACTIVATED MALATE TRANSPORTER 10"/>
    <property type="match status" value="1"/>
</dbReference>
<evidence type="ECO:0000313" key="11">
    <source>
        <dbReference type="EMBL" id="KAK9832097.1"/>
    </source>
</evidence>
<evidence type="ECO:0000256" key="1">
    <source>
        <dbReference type="ARBA" id="ARBA00004141"/>
    </source>
</evidence>
<proteinExistence type="inferred from homology"/>
<comment type="subcellular location">
    <subcellularLocation>
        <location evidence="1">Membrane</location>
        <topology evidence="1">Multi-pass membrane protein</topology>
    </subcellularLocation>
</comment>
<feature type="compositionally biased region" description="Basic and acidic residues" evidence="9">
    <location>
        <begin position="249"/>
        <end position="261"/>
    </location>
</feature>
<dbReference type="InterPro" id="IPR020966">
    <property type="entry name" value="ALMT"/>
</dbReference>
<evidence type="ECO:0000256" key="7">
    <source>
        <dbReference type="ARBA" id="ARBA00023136"/>
    </source>
</evidence>
<evidence type="ECO:0000256" key="8">
    <source>
        <dbReference type="ARBA" id="ARBA00023303"/>
    </source>
</evidence>
<keyword evidence="12" id="KW-1185">Reference proteome</keyword>
<evidence type="ECO:0000256" key="10">
    <source>
        <dbReference type="SAM" id="Phobius"/>
    </source>
</evidence>
<evidence type="ECO:0000313" key="12">
    <source>
        <dbReference type="Proteomes" id="UP001445335"/>
    </source>
</evidence>
<gene>
    <name evidence="11" type="ORF">WJX81_006756</name>
</gene>
<dbReference type="Proteomes" id="UP001445335">
    <property type="component" value="Unassembled WGS sequence"/>
</dbReference>
<evidence type="ECO:0000256" key="4">
    <source>
        <dbReference type="ARBA" id="ARBA00022692"/>
    </source>
</evidence>
<dbReference type="AlphaFoldDB" id="A0AAW1RFV1"/>
<keyword evidence="5 10" id="KW-1133">Transmembrane helix</keyword>
<dbReference type="EMBL" id="JALJOU010000042">
    <property type="protein sequence ID" value="KAK9832097.1"/>
    <property type="molecule type" value="Genomic_DNA"/>
</dbReference>
<keyword evidence="8" id="KW-0407">Ion channel</keyword>
<name>A0AAW1RFV1_9CHLO</name>